<proteinExistence type="predicted"/>
<dbReference type="RefSeq" id="WP_104715276.1">
    <property type="nucleotide sequence ID" value="NZ_PTRA01000005.1"/>
</dbReference>
<gene>
    <name evidence="2" type="ORF">C5O19_20600</name>
</gene>
<feature type="signal peptide" evidence="1">
    <location>
        <begin position="1"/>
        <end position="21"/>
    </location>
</feature>
<dbReference type="EMBL" id="PTRA01000005">
    <property type="protein sequence ID" value="PQA54951.1"/>
    <property type="molecule type" value="Genomic_DNA"/>
</dbReference>
<protein>
    <recommendedName>
        <fullName evidence="4">Lipid/polyisoprenoid-binding YceI-like domain-containing protein</fullName>
    </recommendedName>
</protein>
<keyword evidence="3" id="KW-1185">Reference proteome</keyword>
<dbReference type="OrthoDB" id="960317at2"/>
<evidence type="ECO:0008006" key="4">
    <source>
        <dbReference type="Google" id="ProtNLM"/>
    </source>
</evidence>
<evidence type="ECO:0000313" key="2">
    <source>
        <dbReference type="EMBL" id="PQA54951.1"/>
    </source>
</evidence>
<reference evidence="3" key="1">
    <citation type="submission" date="2018-02" db="EMBL/GenBank/DDBJ databases">
        <title>Genome sequencing of Solimonas sp. HR-BB.</title>
        <authorList>
            <person name="Lee Y."/>
            <person name="Jeon C.O."/>
        </authorList>
    </citation>
    <scope>NUCLEOTIDE SEQUENCE [LARGE SCALE GENOMIC DNA]</scope>
    <source>
        <strain evidence="3">HR-U</strain>
    </source>
</reference>
<feature type="chain" id="PRO_5015441292" description="Lipid/polyisoprenoid-binding YceI-like domain-containing protein" evidence="1">
    <location>
        <begin position="22"/>
        <end position="204"/>
    </location>
</feature>
<comment type="caution">
    <text evidence="2">The sequence shown here is derived from an EMBL/GenBank/DDBJ whole genome shotgun (WGS) entry which is preliminary data.</text>
</comment>
<dbReference type="AlphaFoldDB" id="A0A2S7IGZ3"/>
<evidence type="ECO:0000256" key="1">
    <source>
        <dbReference type="SAM" id="SignalP"/>
    </source>
</evidence>
<keyword evidence="1" id="KW-0732">Signal</keyword>
<name>A0A2S7IGZ3_9BACT</name>
<sequence>MKLFRLLPLLMAGLLGLHSCSKDNSIEPEKPAEEQASKDVVSVFHKTDQYYQPYVYRYDSTARKWTNRIASHFSTVPANDPTYIGFTNPNVVDSGVNLFGMVTLYATQIGTNNIKEAKINAEKVLQFFPDAVGATKGKVKVLTQDVTISRKDGAPFNIGISGEGTYDTQTKVMDLVVNFNETAIGGAAKVSHTYKISVDALSLN</sequence>
<dbReference type="Proteomes" id="UP000239590">
    <property type="component" value="Unassembled WGS sequence"/>
</dbReference>
<accession>A0A2S7IGZ3</accession>
<evidence type="ECO:0000313" key="3">
    <source>
        <dbReference type="Proteomes" id="UP000239590"/>
    </source>
</evidence>
<organism evidence="2 3">
    <name type="scientific">Siphonobacter curvatus</name>
    <dbReference type="NCBI Taxonomy" id="2094562"/>
    <lineage>
        <taxon>Bacteria</taxon>
        <taxon>Pseudomonadati</taxon>
        <taxon>Bacteroidota</taxon>
        <taxon>Cytophagia</taxon>
        <taxon>Cytophagales</taxon>
        <taxon>Cytophagaceae</taxon>
        <taxon>Siphonobacter</taxon>
    </lineage>
</organism>